<dbReference type="AlphaFoldDB" id="A0A8J2RDN3"/>
<dbReference type="InterPro" id="IPR020846">
    <property type="entry name" value="MFS_dom"/>
</dbReference>
<accession>A0A8J2RDN3</accession>
<feature type="transmembrane region" description="Helical" evidence="7">
    <location>
        <begin position="498"/>
        <end position="519"/>
    </location>
</feature>
<evidence type="ECO:0000256" key="1">
    <source>
        <dbReference type="ARBA" id="ARBA00004141"/>
    </source>
</evidence>
<dbReference type="EMBL" id="CAKKLH010000046">
    <property type="protein sequence ID" value="CAH0100819.1"/>
    <property type="molecule type" value="Genomic_DNA"/>
</dbReference>
<comment type="subcellular location">
    <subcellularLocation>
        <location evidence="1">Membrane</location>
        <topology evidence="1">Multi-pass membrane protein</topology>
    </subcellularLocation>
</comment>
<dbReference type="Proteomes" id="UP000789390">
    <property type="component" value="Unassembled WGS sequence"/>
</dbReference>
<feature type="transmembrane region" description="Helical" evidence="7">
    <location>
        <begin position="289"/>
        <end position="309"/>
    </location>
</feature>
<dbReference type="GO" id="GO:0016020">
    <property type="term" value="C:membrane"/>
    <property type="evidence" value="ECO:0007669"/>
    <property type="project" value="UniProtKB-SubCell"/>
</dbReference>
<dbReference type="PROSITE" id="PS50850">
    <property type="entry name" value="MFS"/>
    <property type="match status" value="1"/>
</dbReference>
<dbReference type="InterPro" id="IPR024989">
    <property type="entry name" value="MFS_assoc_dom"/>
</dbReference>
<evidence type="ECO:0000259" key="8">
    <source>
        <dbReference type="PROSITE" id="PS50850"/>
    </source>
</evidence>
<dbReference type="PANTHER" id="PTHR16172">
    <property type="entry name" value="MAJOR FACILITATOR SUPERFAMILY DOMAIN-CONTAINING PROTEIN 6-LIKE"/>
    <property type="match status" value="1"/>
</dbReference>
<evidence type="ECO:0000256" key="6">
    <source>
        <dbReference type="SAM" id="MobiDB-lite"/>
    </source>
</evidence>
<comment type="caution">
    <text evidence="9">The sequence shown here is derived from an EMBL/GenBank/DDBJ whole genome shotgun (WGS) entry which is preliminary data.</text>
</comment>
<evidence type="ECO:0000256" key="3">
    <source>
        <dbReference type="ARBA" id="ARBA00022692"/>
    </source>
</evidence>
<feature type="transmembrane region" description="Helical" evidence="7">
    <location>
        <begin position="435"/>
        <end position="455"/>
    </location>
</feature>
<dbReference type="SUPFAM" id="SSF103473">
    <property type="entry name" value="MFS general substrate transporter"/>
    <property type="match status" value="1"/>
</dbReference>
<gene>
    <name evidence="9" type="ORF">DGAL_LOCUS3107</name>
</gene>
<organism evidence="9 10">
    <name type="scientific">Daphnia galeata</name>
    <dbReference type="NCBI Taxonomy" id="27404"/>
    <lineage>
        <taxon>Eukaryota</taxon>
        <taxon>Metazoa</taxon>
        <taxon>Ecdysozoa</taxon>
        <taxon>Arthropoda</taxon>
        <taxon>Crustacea</taxon>
        <taxon>Branchiopoda</taxon>
        <taxon>Diplostraca</taxon>
        <taxon>Cladocera</taxon>
        <taxon>Anomopoda</taxon>
        <taxon>Daphniidae</taxon>
        <taxon>Daphnia</taxon>
    </lineage>
</organism>
<proteinExistence type="inferred from homology"/>
<dbReference type="OrthoDB" id="515887at2759"/>
<keyword evidence="3 7" id="KW-0812">Transmembrane</keyword>
<feature type="transmembrane region" description="Helical" evidence="7">
    <location>
        <begin position="75"/>
        <end position="94"/>
    </location>
</feature>
<dbReference type="InterPro" id="IPR036259">
    <property type="entry name" value="MFS_trans_sf"/>
</dbReference>
<name>A0A8J2RDN3_9CRUS</name>
<feature type="transmembrane region" description="Helical" evidence="7">
    <location>
        <begin position="467"/>
        <end position="486"/>
    </location>
</feature>
<dbReference type="GO" id="GO:0022857">
    <property type="term" value="F:transmembrane transporter activity"/>
    <property type="evidence" value="ECO:0007669"/>
    <property type="project" value="InterPro"/>
</dbReference>
<evidence type="ECO:0000256" key="4">
    <source>
        <dbReference type="ARBA" id="ARBA00022989"/>
    </source>
</evidence>
<feature type="transmembrane region" description="Helical" evidence="7">
    <location>
        <begin position="321"/>
        <end position="341"/>
    </location>
</feature>
<dbReference type="InterPro" id="IPR051717">
    <property type="entry name" value="MFS_MFSD6"/>
</dbReference>
<feature type="transmembrane region" description="Helical" evidence="7">
    <location>
        <begin position="38"/>
        <end position="63"/>
    </location>
</feature>
<dbReference type="Pfam" id="PF12832">
    <property type="entry name" value="MFS_1_like"/>
    <property type="match status" value="1"/>
</dbReference>
<evidence type="ECO:0000256" key="2">
    <source>
        <dbReference type="ARBA" id="ARBA00005241"/>
    </source>
</evidence>
<dbReference type="CDD" id="cd17335">
    <property type="entry name" value="MFS_MFSD6"/>
    <property type="match status" value="1"/>
</dbReference>
<keyword evidence="5 7" id="KW-0472">Membrane</keyword>
<feature type="transmembrane region" description="Helical" evidence="7">
    <location>
        <begin position="531"/>
        <end position="549"/>
    </location>
</feature>
<feature type="region of interest" description="Disordered" evidence="6">
    <location>
        <begin position="569"/>
        <end position="592"/>
    </location>
</feature>
<evidence type="ECO:0000256" key="7">
    <source>
        <dbReference type="SAM" id="Phobius"/>
    </source>
</evidence>
<feature type="transmembrane region" description="Helical" evidence="7">
    <location>
        <begin position="250"/>
        <end position="277"/>
    </location>
</feature>
<sequence length="592" mass="65958">MLDVKLNRKLLPIKSHYFLFNAGTAPLMPYIPTYAKQLGIPSSGVGIMYAIFPFVGLIAKPSFGALADKFKKGKLIFISSIIFTALFFGCMAFIPAQSTDAVMDLECNSGEIRLKTCNISDGCALDRIEMESQGKEIIQCKLVCPDPNQVFLEQICKDWNVSESCYSNLTHIEMTTYSNISDSTFEQTCLYFPVIYISFNGTEIENPQCNGASGIKCSVDCNSSTIMDYIQTAIIEQIAEPYYKTIQFQLLFFLMAGAWASQAVVVSLSDAICFHLLGDKPHNYGAQRLWGAVGWGLMAIIAGYLIDLASVGQLQKDYTPSFYLVVIILAINAVSVIKIKVDYHQEPYQIKKILILFKNVRVVFFLFSCITFGICIGLVWQFQLWFLEDLASAQGCDSLQWIKLLQGLAMGVQCFLGEAPFLFLSGRILNKLGHVHTMTMILLVMGVRLLAYSYLVNPWYTLPIDLLNGLTLGVYWSTMASYANLIAPPEATSTLQGIFGALFEGIGTSIGSLLGGFIYESYGGAIMFRSFGIYALIFGTIYSLSHFVMDYKRKSFESKYSMDGKEHEISVKESHRQVSYQSSSSIDHLNKN</sequence>
<keyword evidence="10" id="KW-1185">Reference proteome</keyword>
<feature type="transmembrane region" description="Helical" evidence="7">
    <location>
        <begin position="362"/>
        <end position="384"/>
    </location>
</feature>
<dbReference type="PANTHER" id="PTHR16172:SF30">
    <property type="entry name" value="SUGAR BABY, ISOFORM C"/>
    <property type="match status" value="1"/>
</dbReference>
<evidence type="ECO:0000256" key="5">
    <source>
        <dbReference type="ARBA" id="ARBA00023136"/>
    </source>
</evidence>
<keyword evidence="4 7" id="KW-1133">Transmembrane helix</keyword>
<evidence type="ECO:0000313" key="9">
    <source>
        <dbReference type="EMBL" id="CAH0100819.1"/>
    </source>
</evidence>
<feature type="transmembrane region" description="Helical" evidence="7">
    <location>
        <begin position="404"/>
        <end position="423"/>
    </location>
</feature>
<reference evidence="9" key="1">
    <citation type="submission" date="2021-11" db="EMBL/GenBank/DDBJ databases">
        <authorList>
            <person name="Schell T."/>
        </authorList>
    </citation>
    <scope>NUCLEOTIDE SEQUENCE</scope>
    <source>
        <strain evidence="9">M5</strain>
    </source>
</reference>
<protein>
    <recommendedName>
        <fullName evidence="8">Major facilitator superfamily (MFS) profile domain-containing protein</fullName>
    </recommendedName>
</protein>
<comment type="similarity">
    <text evidence="2">Belongs to the major facilitator superfamily. MFSD6 family.</text>
</comment>
<dbReference type="Gene3D" id="1.20.1250.20">
    <property type="entry name" value="MFS general substrate transporter like domains"/>
    <property type="match status" value="3"/>
</dbReference>
<evidence type="ECO:0000313" key="10">
    <source>
        <dbReference type="Proteomes" id="UP000789390"/>
    </source>
</evidence>
<feature type="domain" description="Major facilitator superfamily (MFS) profile" evidence="8">
    <location>
        <begin position="361"/>
        <end position="592"/>
    </location>
</feature>